<dbReference type="InterPro" id="IPR017978">
    <property type="entry name" value="GPCR_3_C"/>
</dbReference>
<evidence type="ECO:0000256" key="10">
    <source>
        <dbReference type="ARBA" id="ARBA00023157"/>
    </source>
</evidence>
<dbReference type="InterPro" id="IPR043458">
    <property type="entry name" value="GPR158/179"/>
</dbReference>
<feature type="compositionally biased region" description="Basic and acidic residues" evidence="17">
    <location>
        <begin position="1079"/>
        <end position="1105"/>
    </location>
</feature>
<keyword evidence="15" id="KW-0966">Cell projection</keyword>
<dbReference type="PROSITE" id="PS50259">
    <property type="entry name" value="G_PROTEIN_RECEP_F3_4"/>
    <property type="match status" value="1"/>
</dbReference>
<evidence type="ECO:0000313" key="22">
    <source>
        <dbReference type="Proteomes" id="UP000694620"/>
    </source>
</evidence>
<evidence type="ECO:0000256" key="15">
    <source>
        <dbReference type="ARBA" id="ARBA00023273"/>
    </source>
</evidence>
<dbReference type="GO" id="GO:0043005">
    <property type="term" value="C:neuron projection"/>
    <property type="evidence" value="ECO:0007669"/>
    <property type="project" value="UniProtKB-SubCell"/>
</dbReference>
<dbReference type="Pfam" id="PF00003">
    <property type="entry name" value="7tm_3"/>
    <property type="match status" value="1"/>
</dbReference>
<keyword evidence="14" id="KW-0628">Postsynaptic cell membrane</keyword>
<keyword evidence="22" id="KW-1185">Reference proteome</keyword>
<evidence type="ECO:0000256" key="17">
    <source>
        <dbReference type="SAM" id="MobiDB-lite"/>
    </source>
</evidence>
<feature type="transmembrane region" description="Helical" evidence="18">
    <location>
        <begin position="461"/>
        <end position="482"/>
    </location>
</feature>
<keyword evidence="10" id="KW-1015">Disulfide bond</keyword>
<evidence type="ECO:0000256" key="7">
    <source>
        <dbReference type="ARBA" id="ARBA00023018"/>
    </source>
</evidence>
<feature type="compositionally biased region" description="Basic residues" evidence="17">
    <location>
        <begin position="748"/>
        <end position="758"/>
    </location>
</feature>
<feature type="compositionally biased region" description="Polar residues" evidence="17">
    <location>
        <begin position="1232"/>
        <end position="1245"/>
    </location>
</feature>
<evidence type="ECO:0000256" key="18">
    <source>
        <dbReference type="SAM" id="Phobius"/>
    </source>
</evidence>
<dbReference type="Proteomes" id="UP000694620">
    <property type="component" value="Chromosome 14"/>
</dbReference>
<keyword evidence="12" id="KW-0325">Glycoprotein</keyword>
<feature type="transmembrane region" description="Helical" evidence="18">
    <location>
        <begin position="422"/>
        <end position="449"/>
    </location>
</feature>
<evidence type="ECO:0000256" key="13">
    <source>
        <dbReference type="ARBA" id="ARBA00023224"/>
    </source>
</evidence>
<accession>A0A8C4XHL4</accession>
<evidence type="ECO:0000256" key="12">
    <source>
        <dbReference type="ARBA" id="ARBA00023180"/>
    </source>
</evidence>
<feature type="region of interest" description="Disordered" evidence="17">
    <location>
        <begin position="927"/>
        <end position="963"/>
    </location>
</feature>
<keyword evidence="4 18" id="KW-0812">Transmembrane</keyword>
<dbReference type="Pfam" id="PF22572">
    <property type="entry name" value="GPR158_179_EC"/>
    <property type="match status" value="1"/>
</dbReference>
<dbReference type="InterPro" id="IPR009030">
    <property type="entry name" value="Growth_fac_rcpt_cys_sf"/>
</dbReference>
<keyword evidence="8" id="KW-0297">G-protein coupled receptor</keyword>
<keyword evidence="9 18" id="KW-0472">Membrane</keyword>
<evidence type="ECO:0000256" key="9">
    <source>
        <dbReference type="ARBA" id="ARBA00023136"/>
    </source>
</evidence>
<keyword evidence="11" id="KW-0675">Receptor</keyword>
<keyword evidence="7" id="KW-0770">Synapse</keyword>
<feature type="region of interest" description="Disordered" evidence="17">
    <location>
        <begin position="740"/>
        <end position="816"/>
    </location>
</feature>
<keyword evidence="5 19" id="KW-0732">Signal</keyword>
<evidence type="ECO:0000256" key="11">
    <source>
        <dbReference type="ARBA" id="ARBA00023170"/>
    </source>
</evidence>
<evidence type="ECO:0000313" key="21">
    <source>
        <dbReference type="Ensembl" id="ENSECRP00000032645.1"/>
    </source>
</evidence>
<feature type="transmembrane region" description="Helical" evidence="18">
    <location>
        <begin position="494"/>
        <end position="513"/>
    </location>
</feature>
<feature type="compositionally biased region" description="Basic residues" evidence="17">
    <location>
        <begin position="1068"/>
        <end position="1078"/>
    </location>
</feature>
<dbReference type="SUPFAM" id="SSF57184">
    <property type="entry name" value="Growth factor receptor domain"/>
    <property type="match status" value="1"/>
</dbReference>
<feature type="region of interest" description="Disordered" evidence="17">
    <location>
        <begin position="1227"/>
        <end position="1315"/>
    </location>
</feature>
<dbReference type="Gene3D" id="3.30.450.20">
    <property type="entry name" value="PAS domain"/>
    <property type="match status" value="1"/>
</dbReference>
<dbReference type="InterPro" id="IPR054714">
    <property type="entry name" value="GPR158_179_extracellular"/>
</dbReference>
<reference evidence="21" key="3">
    <citation type="submission" date="2025-09" db="UniProtKB">
        <authorList>
            <consortium name="Ensembl"/>
        </authorList>
    </citation>
    <scope>IDENTIFICATION</scope>
</reference>
<comment type="similarity">
    <text evidence="2">Belongs to the G-protein coupled receptor 3 family.</text>
</comment>
<protein>
    <submittedName>
        <fullName evidence="21">G protein-coupled receptor 179</fullName>
    </submittedName>
</protein>
<feature type="signal peptide" evidence="19">
    <location>
        <begin position="1"/>
        <end position="19"/>
    </location>
</feature>
<feature type="domain" description="G-protein coupled receptors family 3 profile" evidence="20">
    <location>
        <begin position="424"/>
        <end position="674"/>
    </location>
</feature>
<dbReference type="GO" id="GO:0045211">
    <property type="term" value="C:postsynaptic membrane"/>
    <property type="evidence" value="ECO:0007669"/>
    <property type="project" value="UniProtKB-SubCell"/>
</dbReference>
<keyword evidence="13" id="KW-0807">Transducer</keyword>
<evidence type="ECO:0000256" key="16">
    <source>
        <dbReference type="ARBA" id="ARBA00034104"/>
    </source>
</evidence>
<dbReference type="Ensembl" id="ENSECRT00000033368.1">
    <property type="protein sequence ID" value="ENSECRP00000032645.1"/>
    <property type="gene ID" value="ENSECRG00000022119.1"/>
</dbReference>
<comment type="subcellular location">
    <subcellularLocation>
        <location evidence="1">Cell projection</location>
        <location evidence="1">Neuron projection</location>
    </subcellularLocation>
    <subcellularLocation>
        <location evidence="16">Postsynaptic cell membrane</location>
        <topology evidence="16">Multi-pass membrane protein</topology>
    </subcellularLocation>
</comment>
<reference evidence="21" key="2">
    <citation type="submission" date="2025-08" db="UniProtKB">
        <authorList>
            <consortium name="Ensembl"/>
        </authorList>
    </citation>
    <scope>IDENTIFICATION</scope>
</reference>
<dbReference type="CDD" id="cd15293">
    <property type="entry name" value="7tmC_GPR158-like"/>
    <property type="match status" value="1"/>
</dbReference>
<feature type="region of interest" description="Disordered" evidence="17">
    <location>
        <begin position="835"/>
        <end position="854"/>
    </location>
</feature>
<evidence type="ECO:0000256" key="2">
    <source>
        <dbReference type="ARBA" id="ARBA00007242"/>
    </source>
</evidence>
<feature type="region of interest" description="Disordered" evidence="17">
    <location>
        <begin position="71"/>
        <end position="90"/>
    </location>
</feature>
<dbReference type="CDD" id="cd00054">
    <property type="entry name" value="EGF_CA"/>
    <property type="match status" value="1"/>
</dbReference>
<sequence>MEVVLLHLVICAFIEGASGLGVLAFERGFSTLASSISTGNVETEGPQEMNWSGAGPTGTFFASVAPTNELDKGTSTEATGSAGPEQSEQDATEVAESFLYSGESARLSLSNCTRRHHLKGVSGSPSRSLHPFLRSALDTLTHAANFLNMIFQTNDIRESSIKEDIEWYHSLVRSIVEGDPKIFRAVLSFDTEPTSTRPQLVLQATRDPTLNEIMLQDLSSSWDQLRNLSDGSDWFTELKFQEGPPPSSYLHKRILSNDLRTLDTPKWNRGDSYVMDRQHVRWSKSPFLECQGGKFLPNWMATMSTSFYGLKPDLSPEFKGVIRIDVNLQSFDIDQCATGEDWFADTHQCNRTSSQCVPLRGMGFRLGQYRCVCLPGFYNASFTNRSSAGVEEGGGVLSECLPCHPGCPLCQDGAPCNVQEDWYLRVTILGVQAFCMLIVFISMIVAYHFRQSKRIRASGLVLLETILFGSLLLYFPVFILYFKPSIFRCILLRWVRLLGFAIVYGTVMLKMYRVLKVFLSRTAQRVPYMTSGRVLKMLAVIVLTVSWFLSAWTAGVLENMDRDVPILVTSQTPEGLHFSICDLDRWDYMMAIAELLFLCWGSSLCYSVRTVPSAFHEPRYMGIAIHNEMLVSATFHLLRFILLPSLHPDWMLLLFFTHTHVTISVTLGLLFIPKFLHMSSPLREEIATEVYEDELDMRRSGSYLNSSITSAWSEHSLDPDDIRDELKKLYAQLEVHKTKKMTANNPHLQKKRSSRRGLGRSIMKRITEIPESMSRQCSRDDKEGSQSSRGLGGASHPGTCKKKHFEPASSSMKVKEDSIKHRVFSLRKSHSTYDHVRDSKEAHSHLHRSVESKDSSLLDSLMRKKLARKSCEHSETDSIDGAPLVCKSASAHNLTVDKKPLHHRPVKLQKSLSVITSSKETAHLLSGKSYSMEDNSKRLGGRGTEKENEDKRTSAEDGSTEAVKYSEPIPKTMHALLKEDYDKAEVCPWEIEPQPCESKVQKHVTYAPMNSDHPKMGRSWPGEKEMKERSPVTLGKNKEPRGFPRSFGLSMKGLRGSGKAKEFDAKQKVRKGMVKRKEKKEEMAKGSVQQKDREVTQLNETRKNEGNNNISERNQHKTDVCPWEMEEFHGVADASAIVEQCVLDSSKNSERGNDQKPTTDVGGTSGEHKSKCLDSSPVEVAVETVLPPEISMEPIHKTFTTKGIDLAEVCPWEAECLPALGEKDSQALPIKESTSSKNQHSNTIVGSPLSPPADISPHKAEGTGGSTTFTHSSKDPTLASHLDSCLTNTEEPKAGSAQEADWKKPKESDPALLKREEICPWEMDELKPASGQKATLSEILPWETQAPLGMTQGIVKNRTDICPWEDEEAANAEHTDCKEAGKANAPSSLLEKKADVCPWDYE</sequence>
<dbReference type="GeneTree" id="ENSGT00940000160776"/>
<feature type="compositionally biased region" description="Basic and acidic residues" evidence="17">
    <location>
        <begin position="1021"/>
        <end position="1042"/>
    </location>
</feature>
<proteinExistence type="inferred from homology"/>
<feature type="compositionally biased region" description="Basic and acidic residues" evidence="17">
    <location>
        <begin position="943"/>
        <end position="955"/>
    </location>
</feature>
<feature type="transmembrane region" description="Helical" evidence="18">
    <location>
        <begin position="620"/>
        <end position="638"/>
    </location>
</feature>
<keyword evidence="3" id="KW-1003">Cell membrane</keyword>
<reference evidence="21" key="1">
    <citation type="submission" date="2021-06" db="EMBL/GenBank/DDBJ databases">
        <authorList>
            <consortium name="Wellcome Sanger Institute Data Sharing"/>
        </authorList>
    </citation>
    <scope>NUCLEOTIDE SEQUENCE [LARGE SCALE GENOMIC DNA]</scope>
</reference>
<feature type="compositionally biased region" description="Basic and acidic residues" evidence="17">
    <location>
        <begin position="1300"/>
        <end position="1315"/>
    </location>
</feature>
<dbReference type="PANTHER" id="PTHR32546">
    <property type="entry name" value="G-PROTEIN COUPLED RECEPTOR 158-RELATED"/>
    <property type="match status" value="1"/>
</dbReference>
<evidence type="ECO:0000256" key="19">
    <source>
        <dbReference type="SAM" id="SignalP"/>
    </source>
</evidence>
<evidence type="ECO:0000256" key="3">
    <source>
        <dbReference type="ARBA" id="ARBA00022475"/>
    </source>
</evidence>
<evidence type="ECO:0000259" key="20">
    <source>
        <dbReference type="PROSITE" id="PS50259"/>
    </source>
</evidence>
<evidence type="ECO:0000256" key="4">
    <source>
        <dbReference type="ARBA" id="ARBA00022692"/>
    </source>
</evidence>
<evidence type="ECO:0000256" key="14">
    <source>
        <dbReference type="ARBA" id="ARBA00023257"/>
    </source>
</evidence>
<dbReference type="GO" id="GO:0004930">
    <property type="term" value="F:G protein-coupled receptor activity"/>
    <property type="evidence" value="ECO:0007669"/>
    <property type="project" value="UniProtKB-KW"/>
</dbReference>
<evidence type="ECO:0000256" key="1">
    <source>
        <dbReference type="ARBA" id="ARBA00004487"/>
    </source>
</evidence>
<evidence type="ECO:0000256" key="6">
    <source>
        <dbReference type="ARBA" id="ARBA00022989"/>
    </source>
</evidence>
<feature type="region of interest" description="Disordered" evidence="17">
    <location>
        <begin position="1143"/>
        <end position="1176"/>
    </location>
</feature>
<dbReference type="PANTHER" id="PTHR32546:SF7">
    <property type="entry name" value="G-PROTEIN COUPLED RECEPTOR 179-RELATED"/>
    <property type="match status" value="1"/>
</dbReference>
<feature type="chain" id="PRO_5034530375" evidence="19">
    <location>
        <begin position="20"/>
        <end position="1402"/>
    </location>
</feature>
<evidence type="ECO:0000256" key="5">
    <source>
        <dbReference type="ARBA" id="ARBA00022729"/>
    </source>
</evidence>
<evidence type="ECO:0000256" key="8">
    <source>
        <dbReference type="ARBA" id="ARBA00023040"/>
    </source>
</evidence>
<feature type="region of interest" description="Disordered" evidence="17">
    <location>
        <begin position="1008"/>
        <end position="1117"/>
    </location>
</feature>
<name>A0A8C4XHL4_ERPCA</name>
<feature type="transmembrane region" description="Helical" evidence="18">
    <location>
        <begin position="534"/>
        <end position="555"/>
    </location>
</feature>
<organism evidence="21 22">
    <name type="scientific">Erpetoichthys calabaricus</name>
    <name type="common">Rope fish</name>
    <name type="synonym">Calamoichthys calabaricus</name>
    <dbReference type="NCBI Taxonomy" id="27687"/>
    <lineage>
        <taxon>Eukaryota</taxon>
        <taxon>Metazoa</taxon>
        <taxon>Chordata</taxon>
        <taxon>Craniata</taxon>
        <taxon>Vertebrata</taxon>
        <taxon>Euteleostomi</taxon>
        <taxon>Actinopterygii</taxon>
        <taxon>Polypteriformes</taxon>
        <taxon>Polypteridae</taxon>
        <taxon>Erpetoichthys</taxon>
    </lineage>
</organism>
<keyword evidence="6 18" id="KW-1133">Transmembrane helix</keyword>
<feature type="transmembrane region" description="Helical" evidence="18">
    <location>
        <begin position="650"/>
        <end position="672"/>
    </location>
</feature>